<keyword evidence="2" id="KW-1185">Reference proteome</keyword>
<sequence>MIPITELRYFVDTQPAYRILKPWWDVFTDYISIVMLMISVFGGTLQVTQDKMICLPCKWVVNQTCKKNFNSTLSASLFLEPKGIQYDLDRHQYNYVDAVCYENKLHWFAKYFPYLVLLHTLIFLACSNFWFKFPRTSSKLEHFVSILLKCFDSPWTTRALSETVVEESDPKPMKMNGSMDHKESVISEDVEASVPMLQRTKTRFEQGIVDRTETGVLDKKEGEQAKALFEKVKKFRIHVEEGDIVYRLYIRQTIIKVIKFILIICYTGYYVHDIKFSVDCSVNIESLTGYSVYRCAHPLATLFKILACFYISLVVVYGLICMYTLCWMLRRSLKKYSFESIREESSYSDIPDVKNDFAFMMHMIDQYDPLYSKRFAVFLSEVSENKLRQLNLNNEWTLEKLRQRITKNSQDKLELHLFMLSGIPDTVFDLMELEVLKLELIPDVTIPPIIAQLVNLREMWLYHTPAKIEAPALAFLRENLKSLHIKFTDIKEIPLWIYSLKNLSELHLTGNLSAENNRYIVIDGLRELKRLKVLRLKSNLTKLPQVVTDVGMHLQKLSINNEGTKLMVLNSLKKMVNLTELELIRCDLERIPHSIFSLHNLQEIDLKDNNLKTIEEIISFQHLHRLICLKLWYNQIAYIPIQIGTLTNLEKLYLNRNKIEKIPSQLFYCRKLRFLDLSHNNLTYIPTDIGFLQNLQYLAVTANRIESLPNELFQCKKLRTLNLGNNCLQSLPSRFGELTGLTQLELRGNRLECLPVELGECRQLKRTGLVVEEDLFNTLPTEVKEQLWKLSCVPFLNDRIIGPEPSCAELLFPHGHVSATHSLTDTTFEMAVTLHTDLGDIKIELFCERTPKTCENFLALCASGFYNGCIFHRNIKGFMVQTGDPTGTGKGGTSIWGRKFEDEFSEHLKHNVRGVVSMANNGPNTNGSQFFFTYAKQPHLDMKYTVFGKIIDGLESLDELEKLPVNEKTFRPLTETRIKDSQDAKRKKRCSQSRTTIPPLLNSSNYVIRSGQRGPDNGGQLGYLRGGGSSGIGAGTSVLFAKLGALLALNGRDVENLNKVAKQCTDCGAAEPLLVPGDLTDEETVKKTVEQTIAHFGRLDVLVNSAGILAMGSIETTDLAQYDKVMNINVRSVYHLTQLCVPHLIKTKGSIVNVSSVNGQRSFPGVLAYCMSKSAIDQFTRCIALELACKQVRVNSVCPGVIITDVHKRAGLDEDQYAQFLAKCEQTHALGRPGEVDEVAHSIAFLASDAASFITGVNLPIDGGRHAMCPR</sequence>
<name>A0ACB8WYQ7_9TELE</name>
<accession>A0ACB8WYQ7</accession>
<evidence type="ECO:0000313" key="1">
    <source>
        <dbReference type="EMBL" id="KAI3372598.1"/>
    </source>
</evidence>
<proteinExistence type="predicted"/>
<gene>
    <name evidence="1" type="ORF">L3Q82_023073</name>
</gene>
<dbReference type="Proteomes" id="UP000831701">
    <property type="component" value="Chromosome 5"/>
</dbReference>
<comment type="caution">
    <text evidence="1">The sequence shown here is derived from an EMBL/GenBank/DDBJ whole genome shotgun (WGS) entry which is preliminary data.</text>
</comment>
<protein>
    <submittedName>
        <fullName evidence="1">Uncharacterized protein</fullName>
    </submittedName>
</protein>
<organism evidence="1 2">
    <name type="scientific">Scortum barcoo</name>
    <name type="common">barcoo grunter</name>
    <dbReference type="NCBI Taxonomy" id="214431"/>
    <lineage>
        <taxon>Eukaryota</taxon>
        <taxon>Metazoa</taxon>
        <taxon>Chordata</taxon>
        <taxon>Craniata</taxon>
        <taxon>Vertebrata</taxon>
        <taxon>Euteleostomi</taxon>
        <taxon>Actinopterygii</taxon>
        <taxon>Neopterygii</taxon>
        <taxon>Teleostei</taxon>
        <taxon>Neoteleostei</taxon>
        <taxon>Acanthomorphata</taxon>
        <taxon>Eupercaria</taxon>
        <taxon>Centrarchiformes</taxon>
        <taxon>Terapontoidei</taxon>
        <taxon>Terapontidae</taxon>
        <taxon>Scortum</taxon>
    </lineage>
</organism>
<evidence type="ECO:0000313" key="2">
    <source>
        <dbReference type="Proteomes" id="UP000831701"/>
    </source>
</evidence>
<dbReference type="EMBL" id="CM041535">
    <property type="protein sequence ID" value="KAI3372598.1"/>
    <property type="molecule type" value="Genomic_DNA"/>
</dbReference>
<reference evidence="1" key="1">
    <citation type="submission" date="2022-04" db="EMBL/GenBank/DDBJ databases">
        <title>Jade perch genome.</title>
        <authorList>
            <person name="Chao B."/>
        </authorList>
    </citation>
    <scope>NUCLEOTIDE SEQUENCE</scope>
    <source>
        <strain evidence="1">CB-2022</strain>
    </source>
</reference>